<dbReference type="EMBL" id="HAHJ01000614">
    <property type="protein sequence ID" value="SNX37228.1"/>
    <property type="molecule type" value="Transcribed_RNA"/>
</dbReference>
<proteinExistence type="predicted"/>
<reference evidence="2" key="1">
    <citation type="submission" date="2017-05" db="EMBL/GenBank/DDBJ databases">
        <authorList>
            <person name="QRISCLOUD D."/>
        </authorList>
    </citation>
    <scope>NUCLEOTIDE SEQUENCE</scope>
</reference>
<organism evidence="2">
    <name type="scientific">Hadronyche cerberea</name>
    <name type="common">Southern tree funnel-web spider</name>
    <dbReference type="NCBI Taxonomy" id="1107879"/>
    <lineage>
        <taxon>Eukaryota</taxon>
        <taxon>Metazoa</taxon>
        <taxon>Ecdysozoa</taxon>
        <taxon>Arthropoda</taxon>
        <taxon>Chelicerata</taxon>
        <taxon>Arachnida</taxon>
        <taxon>Araneae</taxon>
        <taxon>Mygalomorphae</taxon>
        <taxon>Avicularoidea</taxon>
        <taxon>Hexathelidae</taxon>
        <taxon>Hadronyche</taxon>
    </lineage>
</organism>
<sequence length="87" mass="9432">MIQLAVLICLTLVVNIFAQRCTKDSDCGDDDRCCLFSRCLMKPGERDYCGKARKTCPCKSGFQCSDTYGSGTCLNSSSISTSTTPNP</sequence>
<evidence type="ECO:0000256" key="1">
    <source>
        <dbReference type="SAM" id="SignalP"/>
    </source>
</evidence>
<protein>
    <submittedName>
        <fullName evidence="2">U30-Hexatoxin-Hc1b_2</fullName>
    </submittedName>
</protein>
<accession>A0A4Q8KBL5</accession>
<evidence type="ECO:0000313" key="2">
    <source>
        <dbReference type="EMBL" id="SNX37228.1"/>
    </source>
</evidence>
<dbReference type="AlphaFoldDB" id="A0A4Q8KBL5"/>
<reference evidence="2" key="2">
    <citation type="submission" date="2019-05" db="EMBL/GenBank/DDBJ databases">
        <title>Unravelling the molecular evolution of spider venoms.</title>
        <authorList>
            <person name="Pineda S."/>
        </authorList>
    </citation>
    <scope>NUCLEOTIDE SEQUENCE</scope>
</reference>
<name>A0A4Q8KBL5_HADCE</name>
<keyword evidence="1" id="KW-0732">Signal</keyword>
<feature type="chain" id="PRO_5020545820" evidence="1">
    <location>
        <begin position="19"/>
        <end position="87"/>
    </location>
</feature>
<feature type="signal peptide" evidence="1">
    <location>
        <begin position="1"/>
        <end position="18"/>
    </location>
</feature>